<dbReference type="InterPro" id="IPR036034">
    <property type="entry name" value="PDZ_sf"/>
</dbReference>
<evidence type="ECO:0000256" key="3">
    <source>
        <dbReference type="ARBA" id="ARBA00022729"/>
    </source>
</evidence>
<evidence type="ECO:0000256" key="7">
    <source>
        <dbReference type="PIRSR" id="PIRSR611782-1"/>
    </source>
</evidence>
<dbReference type="InterPro" id="IPR009003">
    <property type="entry name" value="Peptidase_S1_PA"/>
</dbReference>
<proteinExistence type="inferred from homology"/>
<keyword evidence="6" id="KW-0720">Serine protease</keyword>
<dbReference type="EMBL" id="AP014633">
    <property type="protein sequence ID" value="BAP57843.1"/>
    <property type="molecule type" value="Genomic_DNA"/>
</dbReference>
<name>A0A090AHN1_9GAMM</name>
<keyword evidence="4" id="KW-0677">Repeat</keyword>
<dbReference type="Proteomes" id="UP000031623">
    <property type="component" value="Chromosome"/>
</dbReference>
<dbReference type="Pfam" id="PF13180">
    <property type="entry name" value="PDZ_2"/>
    <property type="match status" value="1"/>
</dbReference>
<evidence type="ECO:0000259" key="9">
    <source>
        <dbReference type="PROSITE" id="PS50106"/>
    </source>
</evidence>
<dbReference type="InterPro" id="IPR001478">
    <property type="entry name" value="PDZ"/>
</dbReference>
<feature type="binding site" evidence="8">
    <location>
        <begin position="220"/>
        <end position="224"/>
    </location>
    <ligand>
        <name>substrate</name>
    </ligand>
</feature>
<feature type="active site" description="Charge relay system" evidence="7">
    <location>
        <position position="130"/>
    </location>
</feature>
<dbReference type="SUPFAM" id="SSF50494">
    <property type="entry name" value="Trypsin-like serine proteases"/>
    <property type="match status" value="1"/>
</dbReference>
<reference evidence="10 11" key="1">
    <citation type="journal article" date="2014" name="ISME J.">
        <title>Ecophysiology of Thioploca ingrica as revealed by the complete genome sequence supplemented with proteomic evidence.</title>
        <authorList>
            <person name="Kojima H."/>
            <person name="Ogura Y."/>
            <person name="Yamamoto N."/>
            <person name="Togashi T."/>
            <person name="Mori H."/>
            <person name="Watanabe T."/>
            <person name="Nemoto F."/>
            <person name="Kurokawa K."/>
            <person name="Hayashi T."/>
            <person name="Fukui M."/>
        </authorList>
    </citation>
    <scope>NUCLEOTIDE SEQUENCE [LARGE SCALE GENOMIC DNA]</scope>
</reference>
<evidence type="ECO:0000313" key="10">
    <source>
        <dbReference type="EMBL" id="BAP57843.1"/>
    </source>
</evidence>
<feature type="binding site" evidence="8">
    <location>
        <position position="100"/>
    </location>
    <ligand>
        <name>substrate</name>
    </ligand>
</feature>
<dbReference type="PANTHER" id="PTHR22939">
    <property type="entry name" value="SERINE PROTEASE FAMILY S1C HTRA-RELATED"/>
    <property type="match status" value="1"/>
</dbReference>
<keyword evidence="3" id="KW-0732">Signal</keyword>
<dbReference type="KEGG" id="tig:THII_3546"/>
<feature type="binding site" evidence="8">
    <location>
        <position position="130"/>
    </location>
    <ligand>
        <name>substrate</name>
    </ligand>
</feature>
<dbReference type="InterPro" id="IPR011782">
    <property type="entry name" value="Pept_S1C_Do"/>
</dbReference>
<dbReference type="CDD" id="cd10839">
    <property type="entry name" value="cpPDZ1_DegP-like"/>
    <property type="match status" value="1"/>
</dbReference>
<dbReference type="PANTHER" id="PTHR22939:SF129">
    <property type="entry name" value="SERINE PROTEASE HTRA2, MITOCHONDRIAL"/>
    <property type="match status" value="1"/>
</dbReference>
<dbReference type="GO" id="GO:0004252">
    <property type="term" value="F:serine-type endopeptidase activity"/>
    <property type="evidence" value="ECO:0007669"/>
    <property type="project" value="InterPro"/>
</dbReference>
<dbReference type="OrthoDB" id="9758917at2"/>
<feature type="active site" description="Charge relay system" evidence="7">
    <location>
        <position position="204"/>
    </location>
</feature>
<comment type="similarity">
    <text evidence="1">Belongs to the peptidase S1C family.</text>
</comment>
<dbReference type="PROSITE" id="PS50106">
    <property type="entry name" value="PDZ"/>
    <property type="match status" value="1"/>
</dbReference>
<dbReference type="GO" id="GO:0006515">
    <property type="term" value="P:protein quality control for misfolded or incompletely synthesized proteins"/>
    <property type="evidence" value="ECO:0007669"/>
    <property type="project" value="TreeGrafter"/>
</dbReference>
<keyword evidence="2 10" id="KW-0645">Protease</keyword>
<dbReference type="Pfam" id="PF13365">
    <property type="entry name" value="Trypsin_2"/>
    <property type="match status" value="1"/>
</dbReference>
<evidence type="ECO:0000256" key="8">
    <source>
        <dbReference type="PIRSR" id="PIRSR611782-2"/>
    </source>
</evidence>
<keyword evidence="11" id="KW-1185">Reference proteome</keyword>
<accession>A0A090AHN1</accession>
<dbReference type="SUPFAM" id="SSF50156">
    <property type="entry name" value="PDZ domain-like"/>
    <property type="match status" value="2"/>
</dbReference>
<dbReference type="STRING" id="40754.THII_3546"/>
<evidence type="ECO:0000313" key="11">
    <source>
        <dbReference type="Proteomes" id="UP000031623"/>
    </source>
</evidence>
<feature type="active site" description="Charge relay system" evidence="7">
    <location>
        <position position="100"/>
    </location>
</feature>
<dbReference type="NCBIfam" id="TIGR02037">
    <property type="entry name" value="degP_htrA_DO"/>
    <property type="match status" value="1"/>
</dbReference>
<dbReference type="AlphaFoldDB" id="A0A090AHN1"/>
<evidence type="ECO:0000256" key="6">
    <source>
        <dbReference type="ARBA" id="ARBA00022825"/>
    </source>
</evidence>
<dbReference type="SMART" id="SM00228">
    <property type="entry name" value="PDZ"/>
    <property type="match status" value="2"/>
</dbReference>
<feature type="domain" description="PDZ" evidence="9">
    <location>
        <begin position="248"/>
        <end position="339"/>
    </location>
</feature>
<dbReference type="GO" id="GO:0042597">
    <property type="term" value="C:periplasmic space"/>
    <property type="evidence" value="ECO:0007669"/>
    <property type="project" value="TreeGrafter"/>
</dbReference>
<dbReference type="FunFam" id="2.40.10.10:FF:000001">
    <property type="entry name" value="Periplasmic serine protease DegS"/>
    <property type="match status" value="1"/>
</dbReference>
<evidence type="ECO:0000256" key="2">
    <source>
        <dbReference type="ARBA" id="ARBA00022670"/>
    </source>
</evidence>
<protein>
    <submittedName>
        <fullName evidence="10">Serine endoprotease</fullName>
    </submittedName>
</protein>
<evidence type="ECO:0000256" key="4">
    <source>
        <dbReference type="ARBA" id="ARBA00022737"/>
    </source>
</evidence>
<dbReference type="PRINTS" id="PR00834">
    <property type="entry name" value="PROTEASES2C"/>
</dbReference>
<feature type="binding site" evidence="8">
    <location>
        <begin position="202"/>
        <end position="204"/>
    </location>
    <ligand>
        <name>substrate</name>
    </ligand>
</feature>
<evidence type="ECO:0000256" key="1">
    <source>
        <dbReference type="ARBA" id="ARBA00010541"/>
    </source>
</evidence>
<dbReference type="HOGENOM" id="CLU_020120_1_1_6"/>
<dbReference type="InterPro" id="IPR001940">
    <property type="entry name" value="Peptidase_S1C"/>
</dbReference>
<evidence type="ECO:0000256" key="5">
    <source>
        <dbReference type="ARBA" id="ARBA00022801"/>
    </source>
</evidence>
<gene>
    <name evidence="10" type="ORF">THII_3546</name>
</gene>
<keyword evidence="5" id="KW-0378">Hydrolase</keyword>
<dbReference type="Gene3D" id="2.40.10.120">
    <property type="match status" value="1"/>
</dbReference>
<sequence length="438" mass="47152">MQKFPVHLYWIILFMLFIGQPTHAKLPVNVGEQPVPSLAPILEKVTPAVVNISSAHTVNNPLFNDPFFRYFFNVPEQKRSGRGSGVIIDAKKGYVVTNNHVIDKADEISITLQDDRTFNATVIGTDPETDVALLQVSADNLMALPMANSDKLRVGDFVVAIGNPFGLGQTVTSGIISALGRSGLGIEGYEDFIQTDASINPGNSGGALINLRGELIGINTAILAPGGGNVGIGFAIPINMISQVIRHLAEFGEVRRGVLGIEMQDLTPELTSAFGLTEKKGAVITKIGSNTPAAAAGLKAGDVITTLNNQPIKTASDIRNRVGLLRVGEKVKMTVIRSGQTLNLTAVIADTKTVKGKEVSQYLDGATLSDSDNGIEIHEVDQGSTAWNAGFQKRDTIVGFNRRKVKNMEELTQRFAHNSSPYLIQIQREDSILSLWLN</sequence>
<dbReference type="Gene3D" id="2.30.42.10">
    <property type="match status" value="2"/>
</dbReference>
<organism evidence="10 11">
    <name type="scientific">Thioploca ingrica</name>
    <dbReference type="NCBI Taxonomy" id="40754"/>
    <lineage>
        <taxon>Bacteria</taxon>
        <taxon>Pseudomonadati</taxon>
        <taxon>Pseudomonadota</taxon>
        <taxon>Gammaproteobacteria</taxon>
        <taxon>Thiotrichales</taxon>
        <taxon>Thiotrichaceae</taxon>
        <taxon>Thioploca</taxon>
    </lineage>
</organism>